<dbReference type="EMBL" id="AP014946">
    <property type="protein sequence ID" value="BAT58014.1"/>
    <property type="molecule type" value="Genomic_DNA"/>
</dbReference>
<evidence type="ECO:0000256" key="3">
    <source>
        <dbReference type="SAM" id="MobiDB-lite"/>
    </source>
</evidence>
<name>A0A0S3PQE9_9BRAD</name>
<evidence type="ECO:0000256" key="2">
    <source>
        <dbReference type="PROSITE-ProRule" id="PRU00284"/>
    </source>
</evidence>
<dbReference type="InterPro" id="IPR012292">
    <property type="entry name" value="Globin/Proto"/>
</dbReference>
<proteinExistence type="predicted"/>
<organism evidence="5 6">
    <name type="scientific">Variibacter gotjawalensis</name>
    <dbReference type="NCBI Taxonomy" id="1333996"/>
    <lineage>
        <taxon>Bacteria</taxon>
        <taxon>Pseudomonadati</taxon>
        <taxon>Pseudomonadota</taxon>
        <taxon>Alphaproteobacteria</taxon>
        <taxon>Hyphomicrobiales</taxon>
        <taxon>Nitrobacteraceae</taxon>
        <taxon>Variibacter</taxon>
    </lineage>
</organism>
<keyword evidence="1 2" id="KW-0807">Transducer</keyword>
<evidence type="ECO:0000256" key="1">
    <source>
        <dbReference type="ARBA" id="ARBA00023224"/>
    </source>
</evidence>
<dbReference type="KEGG" id="vgo:GJW-30_1_00526"/>
<dbReference type="GO" id="GO:0007165">
    <property type="term" value="P:signal transduction"/>
    <property type="evidence" value="ECO:0007669"/>
    <property type="project" value="UniProtKB-KW"/>
</dbReference>
<sequence>MMQRPQATTIEQIRVRSSIFALDEDAQAICRALRPDVEELIGQVIQETVGRGRALMPDVWVKLGDEYASLAAMQQRHFSLLFACEWSEDYARSMERTMAAERAILSGSRMHVILGYELSLHLFATIGKRRWYSGVRAAKACAAVQRLIAIDGLVAISLEQQAMRAAARVRQNAVEAATEECQRGMQEMRGALEQTSRTVSRSASATQDLATSAKDKAARTETAWRVSDQHIRSTADGAEVLSGSIRAIHEQSRFSREVAAVAAADVVAADRSMQALVGATEKIGSIVDFISQIASQTNLLALNATIEAARAGDSGKGFSVVASEVKSLSAATSRATGEIARQIAQVQSATRECVDKIGSITRTIGQIADIAETMADKVMRQSDVTQVIADGASDAAASTNVVLDGAKAVAAAMDETGAAASEADVAAQSLAELAANIDAKVSSLLAKLRAA</sequence>
<dbReference type="SMART" id="SM00283">
    <property type="entry name" value="MA"/>
    <property type="match status" value="1"/>
</dbReference>
<feature type="region of interest" description="Disordered" evidence="3">
    <location>
        <begin position="193"/>
        <end position="216"/>
    </location>
</feature>
<dbReference type="PANTHER" id="PTHR32089">
    <property type="entry name" value="METHYL-ACCEPTING CHEMOTAXIS PROTEIN MCPB"/>
    <property type="match status" value="1"/>
</dbReference>
<dbReference type="PROSITE" id="PS50111">
    <property type="entry name" value="CHEMOTAXIS_TRANSDUC_2"/>
    <property type="match status" value="1"/>
</dbReference>
<dbReference type="Gene3D" id="1.10.490.10">
    <property type="entry name" value="Globins"/>
    <property type="match status" value="1"/>
</dbReference>
<feature type="compositionally biased region" description="Low complexity" evidence="3">
    <location>
        <begin position="195"/>
        <end position="206"/>
    </location>
</feature>
<dbReference type="GO" id="GO:0020037">
    <property type="term" value="F:heme binding"/>
    <property type="evidence" value="ECO:0007669"/>
    <property type="project" value="InterPro"/>
</dbReference>
<evidence type="ECO:0000259" key="4">
    <source>
        <dbReference type="PROSITE" id="PS50111"/>
    </source>
</evidence>
<dbReference type="GO" id="GO:0019825">
    <property type="term" value="F:oxygen binding"/>
    <property type="evidence" value="ECO:0007669"/>
    <property type="project" value="InterPro"/>
</dbReference>
<accession>A0A0S3PQE9</accession>
<dbReference type="Gene3D" id="1.10.287.950">
    <property type="entry name" value="Methyl-accepting chemotaxis protein"/>
    <property type="match status" value="1"/>
</dbReference>
<dbReference type="Proteomes" id="UP000236884">
    <property type="component" value="Chromosome"/>
</dbReference>
<dbReference type="GO" id="GO:0016020">
    <property type="term" value="C:membrane"/>
    <property type="evidence" value="ECO:0007669"/>
    <property type="project" value="InterPro"/>
</dbReference>
<keyword evidence="6" id="KW-1185">Reference proteome</keyword>
<dbReference type="AlphaFoldDB" id="A0A0S3PQE9"/>
<feature type="domain" description="Methyl-accepting transducer" evidence="4">
    <location>
        <begin position="170"/>
        <end position="431"/>
    </location>
</feature>
<dbReference type="OrthoDB" id="354287at2"/>
<reference evidence="5 6" key="1">
    <citation type="submission" date="2015-08" db="EMBL/GenBank/DDBJ databases">
        <title>Investigation of the bacterial diversity of lava forest soil.</title>
        <authorList>
            <person name="Lee J.S."/>
        </authorList>
    </citation>
    <scope>NUCLEOTIDE SEQUENCE [LARGE SCALE GENOMIC DNA]</scope>
    <source>
        <strain evidence="5 6">GJW-30</strain>
    </source>
</reference>
<gene>
    <name evidence="5" type="primary">bdlA</name>
    <name evidence="5" type="ORF">GJW-30_1_00526</name>
</gene>
<evidence type="ECO:0000313" key="5">
    <source>
        <dbReference type="EMBL" id="BAT58014.1"/>
    </source>
</evidence>
<dbReference type="Pfam" id="PF00015">
    <property type="entry name" value="MCPsignal"/>
    <property type="match status" value="1"/>
</dbReference>
<evidence type="ECO:0000313" key="6">
    <source>
        <dbReference type="Proteomes" id="UP000236884"/>
    </source>
</evidence>
<dbReference type="SUPFAM" id="SSF58104">
    <property type="entry name" value="Methyl-accepting chemotaxis protein (MCP) signaling domain"/>
    <property type="match status" value="1"/>
</dbReference>
<dbReference type="PANTHER" id="PTHR32089:SF112">
    <property type="entry name" value="LYSOZYME-LIKE PROTEIN-RELATED"/>
    <property type="match status" value="1"/>
</dbReference>
<dbReference type="RefSeq" id="WP_096351299.1">
    <property type="nucleotide sequence ID" value="NZ_AP014946.1"/>
</dbReference>
<protein>
    <submittedName>
        <fullName evidence="5">Biofilm dispersion protein BdlA</fullName>
    </submittedName>
</protein>
<dbReference type="InterPro" id="IPR004089">
    <property type="entry name" value="MCPsignal_dom"/>
</dbReference>